<keyword evidence="1" id="KW-0732">Signal</keyword>
<gene>
    <name evidence="3" type="ORF">GCM10011529_25920</name>
</gene>
<evidence type="ECO:0000256" key="1">
    <source>
        <dbReference type="SAM" id="SignalP"/>
    </source>
</evidence>
<dbReference type="PANTHER" id="PTHR35535:SF1">
    <property type="entry name" value="HEAT SHOCK PROTEIN HSLJ"/>
    <property type="match status" value="1"/>
</dbReference>
<keyword evidence="4" id="KW-1185">Reference proteome</keyword>
<comment type="caution">
    <text evidence="3">The sequence shown here is derived from an EMBL/GenBank/DDBJ whole genome shotgun (WGS) entry which is preliminary data.</text>
</comment>
<dbReference type="PROSITE" id="PS51257">
    <property type="entry name" value="PROKAR_LIPOPROTEIN"/>
    <property type="match status" value="1"/>
</dbReference>
<dbReference type="InterPro" id="IPR005184">
    <property type="entry name" value="DUF306_Meta_HslJ"/>
</dbReference>
<reference evidence="3" key="1">
    <citation type="journal article" date="2014" name="Int. J. Syst. Evol. Microbiol.">
        <title>Complete genome sequence of Corynebacterium casei LMG S-19264T (=DSM 44701T), isolated from a smear-ripened cheese.</title>
        <authorList>
            <consortium name="US DOE Joint Genome Institute (JGI-PGF)"/>
            <person name="Walter F."/>
            <person name="Albersmeier A."/>
            <person name="Kalinowski J."/>
            <person name="Ruckert C."/>
        </authorList>
    </citation>
    <scope>NUCLEOTIDE SEQUENCE</scope>
    <source>
        <strain evidence="3">CGMCC 1.15519</strain>
    </source>
</reference>
<evidence type="ECO:0000259" key="2">
    <source>
        <dbReference type="Pfam" id="PF03724"/>
    </source>
</evidence>
<sequence length="146" mass="14774">MKTVLIAGVFLLAGCTATGEAAKVAGQALGGSLEGGPWLITSVNGAAVDPSVRADITFEPGDQNTSAVYGTGGCNRFRGGWKQNGTVIDLGPLAGTRMMCEDKKMKVEGPVMSGLDAATAVVFAADGTATLTAPDGGVVSIRREKK</sequence>
<dbReference type="InterPro" id="IPR053147">
    <property type="entry name" value="Hsp_HslJ-like"/>
</dbReference>
<evidence type="ECO:0000313" key="3">
    <source>
        <dbReference type="EMBL" id="GGE18228.1"/>
    </source>
</evidence>
<organism evidence="3 4">
    <name type="scientific">Sandarakinorhabdus glacialis</name>
    <dbReference type="NCBI Taxonomy" id="1614636"/>
    <lineage>
        <taxon>Bacteria</taxon>
        <taxon>Pseudomonadati</taxon>
        <taxon>Pseudomonadota</taxon>
        <taxon>Alphaproteobacteria</taxon>
        <taxon>Sphingomonadales</taxon>
        <taxon>Sphingosinicellaceae</taxon>
        <taxon>Sandarakinorhabdus</taxon>
    </lineage>
</organism>
<dbReference type="RefSeq" id="WP_188763404.1">
    <property type="nucleotide sequence ID" value="NZ_BMJM01000010.1"/>
</dbReference>
<dbReference type="Proteomes" id="UP000635071">
    <property type="component" value="Unassembled WGS sequence"/>
</dbReference>
<dbReference type="EMBL" id="BMJM01000010">
    <property type="protein sequence ID" value="GGE18228.1"/>
    <property type="molecule type" value="Genomic_DNA"/>
</dbReference>
<dbReference type="Gene3D" id="2.40.128.270">
    <property type="match status" value="1"/>
</dbReference>
<protein>
    <recommendedName>
        <fullName evidence="2">DUF306 domain-containing protein</fullName>
    </recommendedName>
</protein>
<accession>A0A916ZXQ9</accession>
<dbReference type="PANTHER" id="PTHR35535">
    <property type="entry name" value="HEAT SHOCK PROTEIN HSLJ"/>
    <property type="match status" value="1"/>
</dbReference>
<name>A0A916ZXQ9_9SPHN</name>
<reference evidence="3" key="2">
    <citation type="submission" date="2020-09" db="EMBL/GenBank/DDBJ databases">
        <authorList>
            <person name="Sun Q."/>
            <person name="Zhou Y."/>
        </authorList>
    </citation>
    <scope>NUCLEOTIDE SEQUENCE</scope>
    <source>
        <strain evidence="3">CGMCC 1.15519</strain>
    </source>
</reference>
<dbReference type="AlphaFoldDB" id="A0A916ZXQ9"/>
<dbReference type="InterPro" id="IPR038670">
    <property type="entry name" value="HslJ-like_sf"/>
</dbReference>
<feature type="signal peptide" evidence="1">
    <location>
        <begin position="1"/>
        <end position="21"/>
    </location>
</feature>
<feature type="domain" description="DUF306" evidence="2">
    <location>
        <begin position="32"/>
        <end position="136"/>
    </location>
</feature>
<proteinExistence type="predicted"/>
<feature type="chain" id="PRO_5036974212" description="DUF306 domain-containing protein" evidence="1">
    <location>
        <begin position="22"/>
        <end position="146"/>
    </location>
</feature>
<evidence type="ECO:0000313" key="4">
    <source>
        <dbReference type="Proteomes" id="UP000635071"/>
    </source>
</evidence>
<dbReference type="Pfam" id="PF03724">
    <property type="entry name" value="META"/>
    <property type="match status" value="1"/>
</dbReference>